<dbReference type="NCBIfam" id="NF033691">
    <property type="entry name" value="immunity_MafI"/>
    <property type="match status" value="1"/>
</dbReference>
<evidence type="ECO:0000313" key="1">
    <source>
        <dbReference type="EMBL" id="GHH70363.1"/>
    </source>
</evidence>
<keyword evidence="2" id="KW-1185">Reference proteome</keyword>
<organism evidence="1 2">
    <name type="scientific">Promicromonospora soli</name>
    <dbReference type="NCBI Taxonomy" id="2035533"/>
    <lineage>
        <taxon>Bacteria</taxon>
        <taxon>Bacillati</taxon>
        <taxon>Actinomycetota</taxon>
        <taxon>Actinomycetes</taxon>
        <taxon>Micrococcales</taxon>
        <taxon>Promicromonosporaceae</taxon>
        <taxon>Promicromonospora</taxon>
    </lineage>
</organism>
<dbReference type="AlphaFoldDB" id="A0A919KS35"/>
<name>A0A919KS35_9MICO</name>
<dbReference type="EMBL" id="BNAS01000002">
    <property type="protein sequence ID" value="GHH70363.1"/>
    <property type="molecule type" value="Genomic_DNA"/>
</dbReference>
<accession>A0A919KS35</accession>
<protein>
    <submittedName>
        <fullName evidence="1">Uncharacterized protein</fullName>
    </submittedName>
</protein>
<gene>
    <name evidence="1" type="ORF">GCM10017772_16870</name>
</gene>
<dbReference type="RefSeq" id="WP_189668806.1">
    <property type="nucleotide sequence ID" value="NZ_BNAS01000002.1"/>
</dbReference>
<proteinExistence type="predicted"/>
<reference evidence="1" key="1">
    <citation type="journal article" date="2014" name="Int. J. Syst. Evol. Microbiol.">
        <title>Complete genome sequence of Corynebacterium casei LMG S-19264T (=DSM 44701T), isolated from a smear-ripened cheese.</title>
        <authorList>
            <consortium name="US DOE Joint Genome Institute (JGI-PGF)"/>
            <person name="Walter F."/>
            <person name="Albersmeier A."/>
            <person name="Kalinowski J."/>
            <person name="Ruckert C."/>
        </authorList>
    </citation>
    <scope>NUCLEOTIDE SEQUENCE</scope>
    <source>
        <strain evidence="1">CGMCC 4.7398</strain>
    </source>
</reference>
<evidence type="ECO:0000313" key="2">
    <source>
        <dbReference type="Proteomes" id="UP000627369"/>
    </source>
</evidence>
<comment type="caution">
    <text evidence="1">The sequence shown here is derived from an EMBL/GenBank/DDBJ whole genome shotgun (WGS) entry which is preliminary data.</text>
</comment>
<dbReference type="Proteomes" id="UP000627369">
    <property type="component" value="Unassembled WGS sequence"/>
</dbReference>
<sequence>MRQTRPPAPLLAEIDVSVREAVLRVKCVISADQHDDVIHLLDHNEQGLALETLCSHLYEDDIEIDDDARQLIAHAGNLMGLNPLLWERLAPAPWPALDPDYWWILPIDEPDDTEHLVALRTELDREIAPGHPLHGEPFDILARFAGADEVLVRLTAGRFALVHPTWSRRPEPPQWPKTIICRDVVAAQDEVGRIQQ</sequence>
<dbReference type="InterPro" id="IPR047880">
    <property type="entry name" value="MafI-like"/>
</dbReference>
<reference evidence="1" key="2">
    <citation type="submission" date="2020-09" db="EMBL/GenBank/DDBJ databases">
        <authorList>
            <person name="Sun Q."/>
            <person name="Zhou Y."/>
        </authorList>
    </citation>
    <scope>NUCLEOTIDE SEQUENCE</scope>
    <source>
        <strain evidence="1">CGMCC 4.7398</strain>
    </source>
</reference>